<evidence type="ECO:0000313" key="3">
    <source>
        <dbReference type="EMBL" id="KAH0878653.1"/>
    </source>
</evidence>
<organism evidence="3 4">
    <name type="scientific">Brassica napus</name>
    <name type="common">Rape</name>
    <dbReference type="NCBI Taxonomy" id="3708"/>
    <lineage>
        <taxon>Eukaryota</taxon>
        <taxon>Viridiplantae</taxon>
        <taxon>Streptophyta</taxon>
        <taxon>Embryophyta</taxon>
        <taxon>Tracheophyta</taxon>
        <taxon>Spermatophyta</taxon>
        <taxon>Magnoliopsida</taxon>
        <taxon>eudicotyledons</taxon>
        <taxon>Gunneridae</taxon>
        <taxon>Pentapetalae</taxon>
        <taxon>rosids</taxon>
        <taxon>malvids</taxon>
        <taxon>Brassicales</taxon>
        <taxon>Brassicaceae</taxon>
        <taxon>Brassiceae</taxon>
        <taxon>Brassica</taxon>
    </lineage>
</organism>
<feature type="region of interest" description="Disordered" evidence="1">
    <location>
        <begin position="301"/>
        <end position="324"/>
    </location>
</feature>
<sequence length="430" mass="48141">MYTCRISNKINLSKAITTSDILFDLVSDAMFFDVDMRYSLPMYISTLRLHALPLRLTISELRSLPNASSVLINLSAQSSSVPTFIVITFFSLVAIGFLTLLLLEQTIVIRKENLELSLLYATLTVTQIRFSGSVTLSGGQDWKATLRVPPPDTRYQTGAFCIPVLEKIDPNTNIIQDVAAEKVDAMRRFERTRYLWKFLPVIEALVIMLLLLSWLTPSLSVGEYLRRILSGGWTGGVFIFVIVNVLIALIFSLSNHHQKVTEPDLYFQYVSSSATTTTLGGLSSATTTTLLGGYSSSSAVVSETPASENEENTSDGKSGTDLTSVSLTNKEARPVRREMVRAVSSVTETAHAIRRKHEMTFLPPVATESSSDHQVYRRSRSERLDVRGEFRRSMRRLCDMDDLSSDEFRSTVETFIAGKKKMLLKEWMKP</sequence>
<feature type="transmembrane region" description="Helical" evidence="2">
    <location>
        <begin position="194"/>
        <end position="216"/>
    </location>
</feature>
<dbReference type="Proteomes" id="UP000824890">
    <property type="component" value="Unassembled WGS sequence"/>
</dbReference>
<accession>A0ABQ7ZEU9</accession>
<proteinExistence type="predicted"/>
<feature type="transmembrane region" description="Helical" evidence="2">
    <location>
        <begin position="81"/>
        <end position="103"/>
    </location>
</feature>
<protein>
    <submittedName>
        <fullName evidence="3">Uncharacterized protein</fullName>
    </submittedName>
</protein>
<feature type="compositionally biased region" description="Polar residues" evidence="1">
    <location>
        <begin position="315"/>
        <end position="324"/>
    </location>
</feature>
<keyword evidence="2" id="KW-1133">Transmembrane helix</keyword>
<evidence type="ECO:0000256" key="1">
    <source>
        <dbReference type="SAM" id="MobiDB-lite"/>
    </source>
</evidence>
<keyword evidence="4" id="KW-1185">Reference proteome</keyword>
<evidence type="ECO:0000313" key="4">
    <source>
        <dbReference type="Proteomes" id="UP000824890"/>
    </source>
</evidence>
<feature type="transmembrane region" description="Helical" evidence="2">
    <location>
        <begin position="228"/>
        <end position="251"/>
    </location>
</feature>
<keyword evidence="2" id="KW-0472">Membrane</keyword>
<reference evidence="3 4" key="1">
    <citation type="submission" date="2021-05" db="EMBL/GenBank/DDBJ databases">
        <title>Genome Assembly of Synthetic Allotetraploid Brassica napus Reveals Homoeologous Exchanges between Subgenomes.</title>
        <authorList>
            <person name="Davis J.T."/>
        </authorList>
    </citation>
    <scope>NUCLEOTIDE SEQUENCE [LARGE SCALE GENOMIC DNA]</scope>
    <source>
        <strain evidence="4">cv. Da-Ae</strain>
        <tissue evidence="3">Seedling</tissue>
    </source>
</reference>
<comment type="caution">
    <text evidence="3">The sequence shown here is derived from an EMBL/GenBank/DDBJ whole genome shotgun (WGS) entry which is preliminary data.</text>
</comment>
<dbReference type="PANTHER" id="PTHR33640:SF34">
    <property type="entry name" value="PROTEIN, PUTATIVE-RELATED"/>
    <property type="match status" value="1"/>
</dbReference>
<evidence type="ECO:0000256" key="2">
    <source>
        <dbReference type="SAM" id="Phobius"/>
    </source>
</evidence>
<keyword evidence="2" id="KW-0812">Transmembrane</keyword>
<gene>
    <name evidence="3" type="ORF">HID58_066047</name>
</gene>
<dbReference type="PANTHER" id="PTHR33640">
    <property type="entry name" value="TRANSMEMBRANE PROTEIN"/>
    <property type="match status" value="1"/>
</dbReference>
<name>A0ABQ7ZEU9_BRANA</name>
<dbReference type="EMBL" id="JAGKQM010000015">
    <property type="protein sequence ID" value="KAH0878653.1"/>
    <property type="molecule type" value="Genomic_DNA"/>
</dbReference>